<evidence type="ECO:0000256" key="2">
    <source>
        <dbReference type="ARBA" id="ARBA00023125"/>
    </source>
</evidence>
<protein>
    <submittedName>
        <fullName evidence="6">Transcriptional regulator</fullName>
    </submittedName>
</protein>
<dbReference type="GO" id="GO:0003677">
    <property type="term" value="F:DNA binding"/>
    <property type="evidence" value="ECO:0007669"/>
    <property type="project" value="UniProtKB-KW"/>
</dbReference>
<dbReference type="AlphaFoldDB" id="A0A919Y7D1"/>
<organism evidence="6 7">
    <name type="scientific">Paenibacillus azoreducens</name>
    <dbReference type="NCBI Taxonomy" id="116718"/>
    <lineage>
        <taxon>Bacteria</taxon>
        <taxon>Bacillati</taxon>
        <taxon>Bacillota</taxon>
        <taxon>Bacilli</taxon>
        <taxon>Bacillales</taxon>
        <taxon>Paenibacillaceae</taxon>
        <taxon>Paenibacillus</taxon>
    </lineage>
</organism>
<dbReference type="SUPFAM" id="SSF89082">
    <property type="entry name" value="Antibiotic binding domain of TipA-like multidrug resistance regulators"/>
    <property type="match status" value="1"/>
</dbReference>
<sequence>MKKPLLSVKDIVRITGVTTRTLQYYDKINLFKPTHFTENGYRLYDRSSIAKLQMILFLKEMDFSLKEIADILQLTKEEQRKFLKRHSQTLLLRKQRLEMMMTALNDYLSGKDLYNISIFDHSSTLSLPAQYENEAKWIYGETEEYQAFERKLQAFTPDERASFSAEFEKNMENVFRKMDSCMHQSPYSDEVQQLVTEWKNNLEQILACDAEILSCIARTYKGDQRFKNYINQFSSGDLAEFLYHAILHHIQQMKN</sequence>
<evidence type="ECO:0000259" key="5">
    <source>
        <dbReference type="PROSITE" id="PS50937"/>
    </source>
</evidence>
<dbReference type="PROSITE" id="PS50937">
    <property type="entry name" value="HTH_MERR_2"/>
    <property type="match status" value="1"/>
</dbReference>
<dbReference type="PANTHER" id="PTHR30204">
    <property type="entry name" value="REDOX-CYCLING DRUG-SENSING TRANSCRIPTIONAL ACTIVATOR SOXR"/>
    <property type="match status" value="1"/>
</dbReference>
<dbReference type="SMART" id="SM00422">
    <property type="entry name" value="HTH_MERR"/>
    <property type="match status" value="1"/>
</dbReference>
<dbReference type="GO" id="GO:0003700">
    <property type="term" value="F:DNA-binding transcription factor activity"/>
    <property type="evidence" value="ECO:0007669"/>
    <property type="project" value="InterPro"/>
</dbReference>
<dbReference type="Proteomes" id="UP000682811">
    <property type="component" value="Unassembled WGS sequence"/>
</dbReference>
<dbReference type="InterPro" id="IPR000551">
    <property type="entry name" value="MerR-type_HTH_dom"/>
</dbReference>
<dbReference type="RefSeq" id="WP_212976650.1">
    <property type="nucleotide sequence ID" value="NZ_AP025343.1"/>
</dbReference>
<evidence type="ECO:0000256" key="4">
    <source>
        <dbReference type="ARBA" id="ARBA00023163"/>
    </source>
</evidence>
<evidence type="ECO:0000313" key="6">
    <source>
        <dbReference type="EMBL" id="GIO45481.1"/>
    </source>
</evidence>
<keyword evidence="4" id="KW-0804">Transcription</keyword>
<dbReference type="Gene3D" id="1.10.1660.10">
    <property type="match status" value="1"/>
</dbReference>
<dbReference type="EMBL" id="BORT01000001">
    <property type="protein sequence ID" value="GIO45481.1"/>
    <property type="molecule type" value="Genomic_DNA"/>
</dbReference>
<comment type="caution">
    <text evidence="6">The sequence shown here is derived from an EMBL/GenBank/DDBJ whole genome shotgun (WGS) entry which is preliminary data.</text>
</comment>
<dbReference type="InterPro" id="IPR047057">
    <property type="entry name" value="MerR_fam"/>
</dbReference>
<keyword evidence="3" id="KW-0010">Activator</keyword>
<keyword evidence="2" id="KW-0238">DNA-binding</keyword>
<reference evidence="6 7" key="1">
    <citation type="submission" date="2021-03" db="EMBL/GenBank/DDBJ databases">
        <title>Antimicrobial resistance genes in bacteria isolated from Japanese honey, and their potential for conferring macrolide and lincosamide resistance in the American foulbrood pathogen Paenibacillus larvae.</title>
        <authorList>
            <person name="Okamoto M."/>
            <person name="Kumagai M."/>
            <person name="Kanamori H."/>
            <person name="Takamatsu D."/>
        </authorList>
    </citation>
    <scope>NUCLEOTIDE SEQUENCE [LARGE SCALE GENOMIC DNA]</scope>
    <source>
        <strain evidence="6 7">J34TS1</strain>
    </source>
</reference>
<dbReference type="Gene3D" id="1.10.490.50">
    <property type="entry name" value="Antibiotic binding domain of TipA-like multidrug resistance regulators"/>
    <property type="match status" value="1"/>
</dbReference>
<dbReference type="InterPro" id="IPR009061">
    <property type="entry name" value="DNA-bd_dom_put_sf"/>
</dbReference>
<dbReference type="PANTHER" id="PTHR30204:SF90">
    <property type="entry name" value="HTH-TYPE TRANSCRIPTIONAL ACTIVATOR MTA"/>
    <property type="match status" value="1"/>
</dbReference>
<keyword evidence="1" id="KW-0805">Transcription regulation</keyword>
<feature type="domain" description="HTH merR-type" evidence="5">
    <location>
        <begin position="5"/>
        <end position="74"/>
    </location>
</feature>
<proteinExistence type="predicted"/>
<evidence type="ECO:0000256" key="1">
    <source>
        <dbReference type="ARBA" id="ARBA00023015"/>
    </source>
</evidence>
<dbReference type="SUPFAM" id="SSF46955">
    <property type="entry name" value="Putative DNA-binding domain"/>
    <property type="match status" value="1"/>
</dbReference>
<name>A0A919Y7D1_9BACL</name>
<evidence type="ECO:0000256" key="3">
    <source>
        <dbReference type="ARBA" id="ARBA00023159"/>
    </source>
</evidence>
<gene>
    <name evidence="6" type="ORF">J34TS1_02460</name>
</gene>
<accession>A0A919Y7D1</accession>
<dbReference type="Pfam" id="PF07739">
    <property type="entry name" value="TipAS"/>
    <property type="match status" value="1"/>
</dbReference>
<dbReference type="InterPro" id="IPR012925">
    <property type="entry name" value="TipAS_dom"/>
</dbReference>
<dbReference type="Pfam" id="PF13411">
    <property type="entry name" value="MerR_1"/>
    <property type="match status" value="1"/>
</dbReference>
<evidence type="ECO:0000313" key="7">
    <source>
        <dbReference type="Proteomes" id="UP000682811"/>
    </source>
</evidence>
<keyword evidence="7" id="KW-1185">Reference proteome</keyword>
<dbReference type="CDD" id="cd01106">
    <property type="entry name" value="HTH_TipAL-Mta"/>
    <property type="match status" value="1"/>
</dbReference>
<dbReference type="InterPro" id="IPR036244">
    <property type="entry name" value="TipA-like_antibiotic-bd"/>
</dbReference>